<dbReference type="Pfam" id="PF11010">
    <property type="entry name" value="DUF2848"/>
    <property type="match status" value="1"/>
</dbReference>
<evidence type="ECO:0000313" key="2">
    <source>
        <dbReference type="Proteomes" id="UP001165427"/>
    </source>
</evidence>
<dbReference type="EMBL" id="JALJRB010000014">
    <property type="protein sequence ID" value="MCJ8501524.1"/>
    <property type="molecule type" value="Genomic_DNA"/>
</dbReference>
<sequence length="231" mass="25435">MDRRKLQLTVDARSGPRPLAITIDRLIVAGWVGRDKAALQHHIQELGKLGVPAPSRTPTYMNLSPIVLTTKEVMDVVGDESSGEVECVLIKDGESVYVGVGSDHTDRAFEQYGIPASKQMCAKPIASVMWDLADVRDHLDQIVLRSWMTTGGRRRLYQEGRLAANIDVMDILAAIPPGDGPAAARICLFCGTFPAIDGIECGERFEFAMEDPVLQRTIGHEYSVRCLPQYL</sequence>
<accession>A0AA41UJS4</accession>
<protein>
    <submittedName>
        <fullName evidence="1">DUF2848 domain-containing protein</fullName>
    </submittedName>
</protein>
<comment type="caution">
    <text evidence="1">The sequence shown here is derived from an EMBL/GenBank/DDBJ whole genome shotgun (WGS) entry which is preliminary data.</text>
</comment>
<keyword evidence="2" id="KW-1185">Reference proteome</keyword>
<organism evidence="1 2">
    <name type="scientific">Desulfatitalea alkaliphila</name>
    <dbReference type="NCBI Taxonomy" id="2929485"/>
    <lineage>
        <taxon>Bacteria</taxon>
        <taxon>Pseudomonadati</taxon>
        <taxon>Thermodesulfobacteriota</taxon>
        <taxon>Desulfobacteria</taxon>
        <taxon>Desulfobacterales</taxon>
        <taxon>Desulfosarcinaceae</taxon>
        <taxon>Desulfatitalea</taxon>
    </lineage>
</organism>
<proteinExistence type="predicted"/>
<evidence type="ECO:0000313" key="1">
    <source>
        <dbReference type="EMBL" id="MCJ8501524.1"/>
    </source>
</evidence>
<dbReference type="InterPro" id="IPR021269">
    <property type="entry name" value="DUF2848"/>
</dbReference>
<dbReference type="Proteomes" id="UP001165427">
    <property type="component" value="Unassembled WGS sequence"/>
</dbReference>
<reference evidence="1" key="1">
    <citation type="submission" date="2022-04" db="EMBL/GenBank/DDBJ databases">
        <title>Desulfatitalea alkaliphila sp. nov., a novel anaerobic sulfate-reducing bacterium isolated from terrestrial mud volcano, Taman Peninsula, Russia.</title>
        <authorList>
            <person name="Khomyakova M.A."/>
            <person name="Merkel A.Y."/>
            <person name="Slobodkin A.I."/>
        </authorList>
    </citation>
    <scope>NUCLEOTIDE SEQUENCE</scope>
    <source>
        <strain evidence="1">M08but</strain>
    </source>
</reference>
<dbReference type="RefSeq" id="WP_246909469.1">
    <property type="nucleotide sequence ID" value="NZ_JALJRB010000014.1"/>
</dbReference>
<dbReference type="AlphaFoldDB" id="A0AA41UJS4"/>
<gene>
    <name evidence="1" type="ORF">MRX98_13135</name>
</gene>
<name>A0AA41UJS4_9BACT</name>